<reference evidence="2 3" key="1">
    <citation type="submission" date="2014-02" db="EMBL/GenBank/DDBJ databases">
        <title>Transposable element dynamics among asymbiotic and ectomycorrhizal Amanita fungi.</title>
        <authorList>
            <consortium name="DOE Joint Genome Institute"/>
            <person name="Hess J."/>
            <person name="Skrede I."/>
            <person name="Wolfe B."/>
            <person name="LaButti K."/>
            <person name="Ohm R.A."/>
            <person name="Grigoriev I.V."/>
            <person name="Pringle A."/>
        </authorList>
    </citation>
    <scope>NUCLEOTIDE SEQUENCE [LARGE SCALE GENOMIC DNA]</scope>
    <source>
        <strain evidence="2 3">SKay4041</strain>
    </source>
</reference>
<dbReference type="OrthoDB" id="613763at2759"/>
<proteinExistence type="predicted"/>
<dbReference type="AlphaFoldDB" id="A0A2A9NRE6"/>
<feature type="domain" description="F-box" evidence="1">
    <location>
        <begin position="1"/>
        <end position="45"/>
    </location>
</feature>
<evidence type="ECO:0000259" key="1">
    <source>
        <dbReference type="PROSITE" id="PS50181"/>
    </source>
</evidence>
<keyword evidence="3" id="KW-1185">Reference proteome</keyword>
<dbReference type="PROSITE" id="PS50181">
    <property type="entry name" value="FBOX"/>
    <property type="match status" value="1"/>
</dbReference>
<gene>
    <name evidence="2" type="ORF">AMATHDRAFT_56754</name>
</gene>
<sequence>MPLQSLPYELLSQITALLPTLDLLALTTTTHLLSYHAYRLLYSELYLSPQHKNLNVVITLAKKPSVAVHVRSFAIHIQSNPTLFKPFYKALRTALSNMSHLSSLRLFLDPSFTSALPVADNSIFSNLLNVATSLAYDRNVALCLARANSLLELDLESPTQSHSTNPELPVGSLPHLRKFTGPVQVAEMMVPGRPVESIRLHSGDILESVAINLAKSTTPVILFEANINSLSIPFLLSLSQSMPYLRYVRFTTTSCNIEPPSFEFCDDVAKTLSFFPYLEAFELWGIHWERTQKAPNNRGYLWRANLFCPSADTGELSSDLFSEGFTVY</sequence>
<accession>A0A2A9NRE6</accession>
<name>A0A2A9NRE6_9AGAR</name>
<dbReference type="EMBL" id="KZ301978">
    <property type="protein sequence ID" value="PFH52688.1"/>
    <property type="molecule type" value="Genomic_DNA"/>
</dbReference>
<evidence type="ECO:0000313" key="2">
    <source>
        <dbReference type="EMBL" id="PFH52688.1"/>
    </source>
</evidence>
<protein>
    <recommendedName>
        <fullName evidence="1">F-box domain-containing protein</fullName>
    </recommendedName>
</protein>
<dbReference type="Proteomes" id="UP000242287">
    <property type="component" value="Unassembled WGS sequence"/>
</dbReference>
<evidence type="ECO:0000313" key="3">
    <source>
        <dbReference type="Proteomes" id="UP000242287"/>
    </source>
</evidence>
<dbReference type="InterPro" id="IPR001810">
    <property type="entry name" value="F-box_dom"/>
</dbReference>
<organism evidence="2 3">
    <name type="scientific">Amanita thiersii Skay4041</name>
    <dbReference type="NCBI Taxonomy" id="703135"/>
    <lineage>
        <taxon>Eukaryota</taxon>
        <taxon>Fungi</taxon>
        <taxon>Dikarya</taxon>
        <taxon>Basidiomycota</taxon>
        <taxon>Agaricomycotina</taxon>
        <taxon>Agaricomycetes</taxon>
        <taxon>Agaricomycetidae</taxon>
        <taxon>Agaricales</taxon>
        <taxon>Pluteineae</taxon>
        <taxon>Amanitaceae</taxon>
        <taxon>Amanita</taxon>
    </lineage>
</organism>